<evidence type="ECO:0000313" key="6">
    <source>
        <dbReference type="EMBL" id="KIL58926.1"/>
    </source>
</evidence>
<comment type="subcellular location">
    <subcellularLocation>
        <location evidence="1">Membrane</location>
        <topology evidence="1">Multi-pass membrane protein</topology>
    </subcellularLocation>
</comment>
<name>A0A0C2WQD5_AMAMK</name>
<feature type="transmembrane region" description="Helical" evidence="3">
    <location>
        <begin position="240"/>
        <end position="259"/>
    </location>
</feature>
<gene>
    <name evidence="6" type="ORF">M378DRAFT_85827</name>
</gene>
<dbReference type="InterPro" id="IPR020846">
    <property type="entry name" value="MFS_dom"/>
</dbReference>
<keyword evidence="3" id="KW-0472">Membrane</keyword>
<evidence type="ECO:0000259" key="5">
    <source>
        <dbReference type="PROSITE" id="PS50850"/>
    </source>
</evidence>
<comment type="similarity">
    <text evidence="2">Belongs to the major facilitator superfamily. Monocarboxylate porter (TC 2.A.1.13) family.</text>
</comment>
<feature type="domain" description="Major facilitator superfamily (MFS) profile" evidence="5">
    <location>
        <begin position="205"/>
        <end position="399"/>
    </location>
</feature>
<dbReference type="OrthoDB" id="6499973at2759"/>
<dbReference type="Proteomes" id="UP000054549">
    <property type="component" value="Unassembled WGS sequence"/>
</dbReference>
<dbReference type="InterPro" id="IPR011701">
    <property type="entry name" value="MFS"/>
</dbReference>
<feature type="chain" id="PRO_5002158326" description="Major facilitator superfamily (MFS) profile domain-containing protein" evidence="4">
    <location>
        <begin position="18"/>
        <end position="399"/>
    </location>
</feature>
<dbReference type="SUPFAM" id="SSF103473">
    <property type="entry name" value="MFS general substrate transporter"/>
    <property type="match status" value="1"/>
</dbReference>
<evidence type="ECO:0000256" key="4">
    <source>
        <dbReference type="SAM" id="SignalP"/>
    </source>
</evidence>
<feature type="transmembrane region" description="Helical" evidence="3">
    <location>
        <begin position="357"/>
        <end position="379"/>
    </location>
</feature>
<dbReference type="AlphaFoldDB" id="A0A0C2WQD5"/>
<feature type="transmembrane region" description="Helical" evidence="3">
    <location>
        <begin position="204"/>
        <end position="228"/>
    </location>
</feature>
<evidence type="ECO:0000256" key="2">
    <source>
        <dbReference type="ARBA" id="ARBA00006727"/>
    </source>
</evidence>
<keyword evidence="7" id="KW-1185">Reference proteome</keyword>
<keyword evidence="4" id="KW-0732">Signal</keyword>
<dbReference type="HOGENOM" id="CLU_001265_1_1_1"/>
<dbReference type="PROSITE" id="PS50850">
    <property type="entry name" value="MFS"/>
    <property type="match status" value="1"/>
</dbReference>
<evidence type="ECO:0000313" key="7">
    <source>
        <dbReference type="Proteomes" id="UP000054549"/>
    </source>
</evidence>
<accession>A0A0C2WQD5</accession>
<feature type="transmembrane region" description="Helical" evidence="3">
    <location>
        <begin position="329"/>
        <end position="351"/>
    </location>
</feature>
<dbReference type="Gene3D" id="1.20.1250.20">
    <property type="entry name" value="MFS general substrate transporter like domains"/>
    <property type="match status" value="2"/>
</dbReference>
<dbReference type="EMBL" id="KN818326">
    <property type="protein sequence ID" value="KIL58926.1"/>
    <property type="molecule type" value="Genomic_DNA"/>
</dbReference>
<feature type="non-terminal residue" evidence="6">
    <location>
        <position position="1"/>
    </location>
</feature>
<feature type="transmembrane region" description="Helical" evidence="3">
    <location>
        <begin position="68"/>
        <end position="85"/>
    </location>
</feature>
<reference evidence="6 7" key="1">
    <citation type="submission" date="2014-04" db="EMBL/GenBank/DDBJ databases">
        <title>Evolutionary Origins and Diversification of the Mycorrhizal Mutualists.</title>
        <authorList>
            <consortium name="DOE Joint Genome Institute"/>
            <consortium name="Mycorrhizal Genomics Consortium"/>
            <person name="Kohler A."/>
            <person name="Kuo A."/>
            <person name="Nagy L.G."/>
            <person name="Floudas D."/>
            <person name="Copeland A."/>
            <person name="Barry K.W."/>
            <person name="Cichocki N."/>
            <person name="Veneault-Fourrey C."/>
            <person name="LaButti K."/>
            <person name="Lindquist E.A."/>
            <person name="Lipzen A."/>
            <person name="Lundell T."/>
            <person name="Morin E."/>
            <person name="Murat C."/>
            <person name="Riley R."/>
            <person name="Ohm R."/>
            <person name="Sun H."/>
            <person name="Tunlid A."/>
            <person name="Henrissat B."/>
            <person name="Grigoriev I.V."/>
            <person name="Hibbett D.S."/>
            <person name="Martin F."/>
        </authorList>
    </citation>
    <scope>NUCLEOTIDE SEQUENCE [LARGE SCALE GENOMIC DNA]</scope>
    <source>
        <strain evidence="6 7">Koide BX008</strain>
    </source>
</reference>
<dbReference type="GO" id="GO:0022857">
    <property type="term" value="F:transmembrane transporter activity"/>
    <property type="evidence" value="ECO:0007669"/>
    <property type="project" value="InterPro"/>
</dbReference>
<dbReference type="InterPro" id="IPR036259">
    <property type="entry name" value="MFS_trans_sf"/>
</dbReference>
<dbReference type="STRING" id="946122.A0A0C2WQD5"/>
<feature type="transmembrane region" description="Helical" evidence="3">
    <location>
        <begin position="293"/>
        <end position="317"/>
    </location>
</feature>
<organism evidence="6 7">
    <name type="scientific">Amanita muscaria (strain Koide BX008)</name>
    <dbReference type="NCBI Taxonomy" id="946122"/>
    <lineage>
        <taxon>Eukaryota</taxon>
        <taxon>Fungi</taxon>
        <taxon>Dikarya</taxon>
        <taxon>Basidiomycota</taxon>
        <taxon>Agaricomycotina</taxon>
        <taxon>Agaricomycetes</taxon>
        <taxon>Agaricomycetidae</taxon>
        <taxon>Agaricales</taxon>
        <taxon>Pluteineae</taxon>
        <taxon>Amanitaceae</taxon>
        <taxon>Amanita</taxon>
    </lineage>
</organism>
<protein>
    <recommendedName>
        <fullName evidence="5">Major facilitator superfamily (MFS) profile domain-containing protein</fullName>
    </recommendedName>
</protein>
<dbReference type="InParanoid" id="A0A0C2WQD5"/>
<dbReference type="PANTHER" id="PTHR11360:SF284">
    <property type="entry name" value="EG:103B4.3 PROTEIN-RELATED"/>
    <property type="match status" value="1"/>
</dbReference>
<evidence type="ECO:0000256" key="3">
    <source>
        <dbReference type="SAM" id="Phobius"/>
    </source>
</evidence>
<keyword evidence="3" id="KW-1133">Transmembrane helix</keyword>
<keyword evidence="3" id="KW-0812">Transmembrane</keyword>
<dbReference type="PANTHER" id="PTHR11360">
    <property type="entry name" value="MONOCARBOXYLATE TRANSPORTER"/>
    <property type="match status" value="1"/>
</dbReference>
<dbReference type="GO" id="GO:0016020">
    <property type="term" value="C:membrane"/>
    <property type="evidence" value="ECO:0007669"/>
    <property type="project" value="UniProtKB-SubCell"/>
</dbReference>
<feature type="transmembrane region" description="Helical" evidence="3">
    <location>
        <begin position="128"/>
        <end position="153"/>
    </location>
</feature>
<feature type="transmembrane region" description="Helical" evidence="3">
    <location>
        <begin position="91"/>
        <end position="116"/>
    </location>
</feature>
<feature type="transmembrane region" description="Helical" evidence="3">
    <location>
        <begin position="266"/>
        <end position="287"/>
    </location>
</feature>
<dbReference type="Pfam" id="PF07690">
    <property type="entry name" value="MFS_1"/>
    <property type="match status" value="1"/>
</dbReference>
<feature type="transmembrane region" description="Helical" evidence="3">
    <location>
        <begin position="159"/>
        <end position="183"/>
    </location>
</feature>
<feature type="signal peptide" evidence="4">
    <location>
        <begin position="1"/>
        <end position="17"/>
    </location>
</feature>
<proteinExistence type="inferred from homology"/>
<sequence length="399" mass="43311">VFGSALLLFCAVGTLQSFGVYQDYYTREWLSNYTASDISWIGSVQVFFELALGILGGKLFDAGYCRPMLIVASVLFSFSYFMLSFTNQGQYYQVFLSQGIGVGVPIGFFFVPSCTLSLCHFKEEAKQALAVGIVLAGGSLGAVIYAIMLNYLLHSGIGFAWSIRATALLSAVCLLIANLMITVPPRVNVSQSGQKRSQKSLLHWPYILLSMSAFSSVLGCYFPLYLVQLFAVKHGISDTLVFYSLAIANLSSMFSRIGANVCVKRFGAFNLAVISCALSGCVTFGLLGCYTPVGLVLFSIFYGAFFGSTFSVYSLLLVQVAPSEDTGKVLGYAWTPSAIAAVVGPPLGVALVGKDYVWWRGVVFAALCYLVAAALQLVAREIHIRHLRKKETESWPEKA</sequence>
<evidence type="ECO:0000256" key="1">
    <source>
        <dbReference type="ARBA" id="ARBA00004141"/>
    </source>
</evidence>
<dbReference type="InterPro" id="IPR050327">
    <property type="entry name" value="Proton-linked_MCT"/>
</dbReference>
<feature type="transmembrane region" description="Helical" evidence="3">
    <location>
        <begin position="38"/>
        <end position="56"/>
    </location>
</feature>